<comment type="caution">
    <text evidence="1">The sequence shown here is derived from an EMBL/GenBank/DDBJ whole genome shotgun (WGS) entry which is preliminary data.</text>
</comment>
<organism evidence="1 2">
    <name type="scientific">Caerostris darwini</name>
    <dbReference type="NCBI Taxonomy" id="1538125"/>
    <lineage>
        <taxon>Eukaryota</taxon>
        <taxon>Metazoa</taxon>
        <taxon>Ecdysozoa</taxon>
        <taxon>Arthropoda</taxon>
        <taxon>Chelicerata</taxon>
        <taxon>Arachnida</taxon>
        <taxon>Araneae</taxon>
        <taxon>Araneomorphae</taxon>
        <taxon>Entelegynae</taxon>
        <taxon>Araneoidea</taxon>
        <taxon>Araneidae</taxon>
        <taxon>Caerostris</taxon>
    </lineage>
</organism>
<dbReference type="AlphaFoldDB" id="A0AAV4RB32"/>
<sequence>MGLSPPLRIYANAVWGRRRSRKGEVPTRLELKELPPIGRNRVETPLLHYSGSGRGGVLQGRDASNGDEAFLMWGRLVHGQEGPSPVLPSL</sequence>
<name>A0AAV4RB32_9ARAC</name>
<evidence type="ECO:0000313" key="1">
    <source>
        <dbReference type="EMBL" id="GIY18211.1"/>
    </source>
</evidence>
<protein>
    <submittedName>
        <fullName evidence="1">Uncharacterized protein</fullName>
    </submittedName>
</protein>
<evidence type="ECO:0000313" key="2">
    <source>
        <dbReference type="Proteomes" id="UP001054837"/>
    </source>
</evidence>
<reference evidence="1 2" key="1">
    <citation type="submission" date="2021-06" db="EMBL/GenBank/DDBJ databases">
        <title>Caerostris darwini draft genome.</title>
        <authorList>
            <person name="Kono N."/>
            <person name="Arakawa K."/>
        </authorList>
    </citation>
    <scope>NUCLEOTIDE SEQUENCE [LARGE SCALE GENOMIC DNA]</scope>
</reference>
<dbReference type="EMBL" id="BPLQ01005872">
    <property type="protein sequence ID" value="GIY18211.1"/>
    <property type="molecule type" value="Genomic_DNA"/>
</dbReference>
<accession>A0AAV4RB32</accession>
<proteinExistence type="predicted"/>
<dbReference type="Proteomes" id="UP001054837">
    <property type="component" value="Unassembled WGS sequence"/>
</dbReference>
<gene>
    <name evidence="1" type="ORF">CDAR_40421</name>
</gene>
<keyword evidence="2" id="KW-1185">Reference proteome</keyword>